<protein>
    <recommendedName>
        <fullName evidence="3">HK97 gp10 family phage protein</fullName>
    </recommendedName>
</protein>
<sequence length="150" mass="17770">MSKLGKFDFKDFKKIGNSFQKALDERVVERFIQEFLLEMAFRAERKIKKRTPVGVYPEGSGRTGGNLRRNWKVGKVERHGNAYVVEIYNPVEYSGYVEYGHRTRNHKGWVEGRFMMTISMQEIEKELPKYLERKQVELLEQILNGRPPKR</sequence>
<dbReference type="AlphaFoldDB" id="A0A841L6E5"/>
<proteinExistence type="predicted"/>
<dbReference type="InterPro" id="IPR010064">
    <property type="entry name" value="HK97-gp10_tail"/>
</dbReference>
<keyword evidence="2" id="KW-1185">Reference proteome</keyword>
<dbReference type="EMBL" id="JACHEN010000044">
    <property type="protein sequence ID" value="MBB6218662.1"/>
    <property type="molecule type" value="Genomic_DNA"/>
</dbReference>
<dbReference type="Pfam" id="PF04883">
    <property type="entry name" value="HK97-gp10_like"/>
    <property type="match status" value="1"/>
</dbReference>
<name>A0A841L6E5_9FIRM</name>
<comment type="caution">
    <text evidence="1">The sequence shown here is derived from an EMBL/GenBank/DDBJ whole genome shotgun (WGS) entry which is preliminary data.</text>
</comment>
<organism evidence="1 2">
    <name type="scientific">Anaerosolibacter carboniphilus</name>
    <dbReference type="NCBI Taxonomy" id="1417629"/>
    <lineage>
        <taxon>Bacteria</taxon>
        <taxon>Bacillati</taxon>
        <taxon>Bacillota</taxon>
        <taxon>Clostridia</taxon>
        <taxon>Peptostreptococcales</taxon>
        <taxon>Thermotaleaceae</taxon>
        <taxon>Anaerosolibacter</taxon>
    </lineage>
</organism>
<evidence type="ECO:0008006" key="3">
    <source>
        <dbReference type="Google" id="ProtNLM"/>
    </source>
</evidence>
<reference evidence="1 2" key="1">
    <citation type="submission" date="2020-08" db="EMBL/GenBank/DDBJ databases">
        <title>Genomic Encyclopedia of Type Strains, Phase IV (KMG-IV): sequencing the most valuable type-strain genomes for metagenomic binning, comparative biology and taxonomic classification.</title>
        <authorList>
            <person name="Goeker M."/>
        </authorList>
    </citation>
    <scope>NUCLEOTIDE SEQUENCE [LARGE SCALE GENOMIC DNA]</scope>
    <source>
        <strain evidence="1 2">DSM 103526</strain>
    </source>
</reference>
<dbReference type="Proteomes" id="UP000579281">
    <property type="component" value="Unassembled WGS sequence"/>
</dbReference>
<accession>A0A841L6E5</accession>
<evidence type="ECO:0000313" key="2">
    <source>
        <dbReference type="Proteomes" id="UP000579281"/>
    </source>
</evidence>
<dbReference type="RefSeq" id="WP_184313332.1">
    <property type="nucleotide sequence ID" value="NZ_JACHEN010000044.1"/>
</dbReference>
<gene>
    <name evidence="1" type="ORF">HNQ80_004836</name>
</gene>
<evidence type="ECO:0000313" key="1">
    <source>
        <dbReference type="EMBL" id="MBB6218662.1"/>
    </source>
</evidence>